<dbReference type="EC" id="3.1.1.-" evidence="10"/>
<keyword evidence="6 10" id="KW-0378">Hydrolase</keyword>
<proteinExistence type="inferred from homology"/>
<evidence type="ECO:0000256" key="9">
    <source>
        <dbReference type="ARBA" id="ARBA00034075"/>
    </source>
</evidence>
<dbReference type="AlphaFoldDB" id="A0A1A7ML73"/>
<reference evidence="11 12" key="1">
    <citation type="submission" date="2018-10" db="EMBL/GenBank/DDBJ databases">
        <title>Fifty Aureobasidium pullulans genomes reveal a recombining polyextremotolerant generalist.</title>
        <authorList>
            <person name="Gostincar C."/>
            <person name="Turk M."/>
            <person name="Zajc J."/>
            <person name="Gunde-Cimerman N."/>
        </authorList>
    </citation>
    <scope>NUCLEOTIDE SEQUENCE [LARGE SCALE GENOMIC DNA]</scope>
    <source>
        <strain evidence="11 12">EXF-10507</strain>
    </source>
</reference>
<dbReference type="SUPFAM" id="SSF53474">
    <property type="entry name" value="alpha/beta-Hydrolases"/>
    <property type="match status" value="1"/>
</dbReference>
<dbReference type="Pfam" id="PF07519">
    <property type="entry name" value="Tannase"/>
    <property type="match status" value="1"/>
</dbReference>
<evidence type="ECO:0000256" key="1">
    <source>
        <dbReference type="ARBA" id="ARBA00006249"/>
    </source>
</evidence>
<keyword evidence="3" id="KW-0119">Carbohydrate metabolism</keyword>
<comment type="similarity">
    <text evidence="1 10">Belongs to the tannase family.</text>
</comment>
<dbReference type="EMBL" id="QZAR01000188">
    <property type="protein sequence ID" value="THW85228.1"/>
    <property type="molecule type" value="Genomic_DNA"/>
</dbReference>
<keyword evidence="2" id="KW-0719">Serine esterase</keyword>
<evidence type="ECO:0000256" key="3">
    <source>
        <dbReference type="ARBA" id="ARBA00022651"/>
    </source>
</evidence>
<dbReference type="GO" id="GO:0046872">
    <property type="term" value="F:metal ion binding"/>
    <property type="evidence" value="ECO:0007669"/>
    <property type="project" value="UniProtKB-KW"/>
</dbReference>
<keyword evidence="5 10" id="KW-0732">Signal</keyword>
<sequence>MLKSFFLAAASSGLAAAVTCDDLASSLTFKDVDVISASSSYYTKGSTINIEGEQSNACFKQTYPEVDMCRVVLTVATSPTSHNYMEVWLPSGSTPWNGRLLGTRNGGLAGCIEYEDMAYYSGLNFATVGDNGGHNSSTSDGSKLLNNNEAVIDLSYRSRHISVVAAKQVIKQYYSQPASYSYYVGCSTGGRQGLKSAQEFPDDFDGILAGSSASDFNHLSDWTSRFLLITGFGSDARALSKDQWVYVHEEVLAQCDEPLDGVADGILEDPTICEFNAAALQCGTSSDSRCLTQTQVQTVNDVYSELYDQSGNLLYPSLSLGAELVASQQGLFTGSVIGNAANFISNAVYNDSNWDPRSLSQETFTRADETDVLHGNISSWNGDLSAFRRAGGKLMMYHGMADPNIAGENSQRYYLHVAKTMGASDEQLDEFFRFYRISGNGHCSSGGEGAWEFGQIAAARNGKFSAVQQLVDWTEKGIAPDTITGTKFHNDDPSQGVAFERSHCRFPYRTTYKGNGLDPNVTTSWTCEKINNWQECGPGALPRLC</sequence>
<dbReference type="Proteomes" id="UP000304928">
    <property type="component" value="Unassembled WGS sequence"/>
</dbReference>
<gene>
    <name evidence="11" type="ORF">D6D15_08210</name>
</gene>
<protein>
    <recommendedName>
        <fullName evidence="10">Carboxylic ester hydrolase</fullName>
        <ecNumber evidence="10">3.1.1.-</ecNumber>
    </recommendedName>
</protein>
<comment type="catalytic activity">
    <reaction evidence="9">
        <text>feruloyl-polysaccharide + H2O = ferulate + polysaccharide.</text>
        <dbReference type="EC" id="3.1.1.73"/>
    </reaction>
</comment>
<dbReference type="InterPro" id="IPR029058">
    <property type="entry name" value="AB_hydrolase_fold"/>
</dbReference>
<keyword evidence="4" id="KW-0479">Metal-binding</keyword>
<dbReference type="GO" id="GO:0030600">
    <property type="term" value="F:feruloyl esterase activity"/>
    <property type="evidence" value="ECO:0007669"/>
    <property type="project" value="UniProtKB-EC"/>
</dbReference>
<keyword evidence="7" id="KW-0106">Calcium</keyword>
<evidence type="ECO:0000256" key="5">
    <source>
        <dbReference type="ARBA" id="ARBA00022729"/>
    </source>
</evidence>
<dbReference type="PANTHER" id="PTHR33938:SF15">
    <property type="entry name" value="FERULOYL ESTERASE B-RELATED"/>
    <property type="match status" value="1"/>
</dbReference>
<organism evidence="11 12">
    <name type="scientific">Aureobasidium pullulans</name>
    <name type="common">Black yeast</name>
    <name type="synonym">Pullularia pullulans</name>
    <dbReference type="NCBI Taxonomy" id="5580"/>
    <lineage>
        <taxon>Eukaryota</taxon>
        <taxon>Fungi</taxon>
        <taxon>Dikarya</taxon>
        <taxon>Ascomycota</taxon>
        <taxon>Pezizomycotina</taxon>
        <taxon>Dothideomycetes</taxon>
        <taxon>Dothideomycetidae</taxon>
        <taxon>Dothideales</taxon>
        <taxon>Saccotheciaceae</taxon>
        <taxon>Aureobasidium</taxon>
    </lineage>
</organism>
<evidence type="ECO:0000256" key="10">
    <source>
        <dbReference type="RuleBase" id="RU361238"/>
    </source>
</evidence>
<evidence type="ECO:0000256" key="4">
    <source>
        <dbReference type="ARBA" id="ARBA00022723"/>
    </source>
</evidence>
<name>A0A1A7ML73_AURPU</name>
<evidence type="ECO:0000256" key="7">
    <source>
        <dbReference type="ARBA" id="ARBA00022837"/>
    </source>
</evidence>
<evidence type="ECO:0000313" key="11">
    <source>
        <dbReference type="EMBL" id="THW85228.1"/>
    </source>
</evidence>
<dbReference type="InterPro" id="IPR011118">
    <property type="entry name" value="Tannase/feruloyl_esterase"/>
</dbReference>
<evidence type="ECO:0000256" key="8">
    <source>
        <dbReference type="ARBA" id="ARBA00023157"/>
    </source>
</evidence>
<evidence type="ECO:0000313" key="12">
    <source>
        <dbReference type="Proteomes" id="UP000304928"/>
    </source>
</evidence>
<dbReference type="PANTHER" id="PTHR33938">
    <property type="entry name" value="FERULOYL ESTERASE B-RELATED"/>
    <property type="match status" value="1"/>
</dbReference>
<dbReference type="GO" id="GO:0045493">
    <property type="term" value="P:xylan catabolic process"/>
    <property type="evidence" value="ECO:0007669"/>
    <property type="project" value="UniProtKB-KW"/>
</dbReference>
<feature type="chain" id="PRO_5043073914" description="Carboxylic ester hydrolase" evidence="10">
    <location>
        <begin position="18"/>
        <end position="545"/>
    </location>
</feature>
<keyword evidence="3" id="KW-0624">Polysaccharide degradation</keyword>
<keyword evidence="8" id="KW-1015">Disulfide bond</keyword>
<accession>A0A1A7ML73</accession>
<keyword evidence="3" id="KW-0858">Xylan degradation</keyword>
<feature type="signal peptide" evidence="10">
    <location>
        <begin position="1"/>
        <end position="17"/>
    </location>
</feature>
<evidence type="ECO:0000256" key="6">
    <source>
        <dbReference type="ARBA" id="ARBA00022801"/>
    </source>
</evidence>
<comment type="caution">
    <text evidence="11">The sequence shown here is derived from an EMBL/GenBank/DDBJ whole genome shotgun (WGS) entry which is preliminary data.</text>
</comment>
<evidence type="ECO:0000256" key="2">
    <source>
        <dbReference type="ARBA" id="ARBA00022487"/>
    </source>
</evidence>